<keyword evidence="3" id="KW-1185">Reference proteome</keyword>
<dbReference type="Pfam" id="PF11006">
    <property type="entry name" value="DUF2845"/>
    <property type="match status" value="1"/>
</dbReference>
<sequence length="121" mass="13177">MAVNHKPRLSLKASVLAALLGAGSAVHADPLRCNDTSIQEGDAKVWLIRACGQPTVSDSYCARMVQPVPAQYGYPSYQTVCVVTEEWLYDRGPGNLMAVVRIREGRIISIRYGQQGLSASR</sequence>
<evidence type="ECO:0008006" key="4">
    <source>
        <dbReference type="Google" id="ProtNLM"/>
    </source>
</evidence>
<organism evidence="2 3">
    <name type="scientific">Roseateles saccharophilus</name>
    <name type="common">Pseudomonas saccharophila</name>
    <dbReference type="NCBI Taxonomy" id="304"/>
    <lineage>
        <taxon>Bacteria</taxon>
        <taxon>Pseudomonadati</taxon>
        <taxon>Pseudomonadota</taxon>
        <taxon>Betaproteobacteria</taxon>
        <taxon>Burkholderiales</taxon>
        <taxon>Sphaerotilaceae</taxon>
        <taxon>Roseateles</taxon>
    </lineage>
</organism>
<evidence type="ECO:0000313" key="2">
    <source>
        <dbReference type="EMBL" id="MDR7271534.1"/>
    </source>
</evidence>
<accession>A0ABU1YRR0</accession>
<evidence type="ECO:0000256" key="1">
    <source>
        <dbReference type="SAM" id="SignalP"/>
    </source>
</evidence>
<dbReference type="EMBL" id="JAVDXU010000003">
    <property type="protein sequence ID" value="MDR7271534.1"/>
    <property type="molecule type" value="Genomic_DNA"/>
</dbReference>
<proteinExistence type="predicted"/>
<dbReference type="RefSeq" id="WP_310268922.1">
    <property type="nucleotide sequence ID" value="NZ_JAVDXU010000003.1"/>
</dbReference>
<name>A0ABU1YRR0_ROSSA</name>
<evidence type="ECO:0000313" key="3">
    <source>
        <dbReference type="Proteomes" id="UP001180453"/>
    </source>
</evidence>
<feature type="signal peptide" evidence="1">
    <location>
        <begin position="1"/>
        <end position="28"/>
    </location>
</feature>
<gene>
    <name evidence="2" type="ORF">J2X20_004202</name>
</gene>
<keyword evidence="1" id="KW-0732">Signal</keyword>
<protein>
    <recommendedName>
        <fullName evidence="4">DUF2845 domain-containing protein</fullName>
    </recommendedName>
</protein>
<dbReference type="InterPro" id="IPR021268">
    <property type="entry name" value="DUF2845"/>
</dbReference>
<feature type="chain" id="PRO_5045450148" description="DUF2845 domain-containing protein" evidence="1">
    <location>
        <begin position="29"/>
        <end position="121"/>
    </location>
</feature>
<dbReference type="Proteomes" id="UP001180453">
    <property type="component" value="Unassembled WGS sequence"/>
</dbReference>
<comment type="caution">
    <text evidence="2">The sequence shown here is derived from an EMBL/GenBank/DDBJ whole genome shotgun (WGS) entry which is preliminary data.</text>
</comment>
<reference evidence="2 3" key="1">
    <citation type="submission" date="2023-07" db="EMBL/GenBank/DDBJ databases">
        <title>Sorghum-associated microbial communities from plants grown in Nebraska, USA.</title>
        <authorList>
            <person name="Schachtman D."/>
        </authorList>
    </citation>
    <scope>NUCLEOTIDE SEQUENCE [LARGE SCALE GENOMIC DNA]</scope>
    <source>
        <strain evidence="2 3">BE314</strain>
    </source>
</reference>